<dbReference type="PANTHER" id="PTHR24045:SF0">
    <property type="entry name" value="N-ACETYLGLUCOSAMINE-1-PHOSPHOTRANSFERASE SUBUNITS ALPHA_BETA"/>
    <property type="match status" value="1"/>
</dbReference>
<name>A0A2X0LMM5_9BASI</name>
<dbReference type="STRING" id="289078.A0A2X0LMM5"/>
<evidence type="ECO:0000256" key="2">
    <source>
        <dbReference type="SAM" id="MobiDB-lite"/>
    </source>
</evidence>
<dbReference type="EMBL" id="FMWP01000017">
    <property type="protein sequence ID" value="SCZ92054.1"/>
    <property type="molecule type" value="Genomic_DNA"/>
</dbReference>
<dbReference type="OrthoDB" id="263283at2759"/>
<evidence type="ECO:0000259" key="3">
    <source>
        <dbReference type="Pfam" id="PF17102"/>
    </source>
</evidence>
<dbReference type="Proteomes" id="UP000249723">
    <property type="component" value="Unassembled WGS sequence"/>
</dbReference>
<dbReference type="GO" id="GO:0003976">
    <property type="term" value="F:UDP-N-acetylglucosamine-lysosomal-enzyme N-acetylglucosaminephosphotransferase activity"/>
    <property type="evidence" value="ECO:0007669"/>
    <property type="project" value="TreeGrafter"/>
</dbReference>
<gene>
    <name evidence="4" type="ORF">BZ3500_MVSOF-1268-A1-R1_CHR5-3G08306</name>
</gene>
<reference evidence="5" key="1">
    <citation type="submission" date="2016-10" db="EMBL/GenBank/DDBJ databases">
        <authorList>
            <person name="Jeantristanb JTB J.-T."/>
            <person name="Ricardo R."/>
        </authorList>
    </citation>
    <scope>NUCLEOTIDE SEQUENCE [LARGE SCALE GENOMIC DNA]</scope>
</reference>
<feature type="compositionally biased region" description="Polar residues" evidence="2">
    <location>
        <begin position="31"/>
        <end position="44"/>
    </location>
</feature>
<feature type="domain" description="Stealth protein CR3 conserved region 3" evidence="3">
    <location>
        <begin position="601"/>
        <end position="650"/>
    </location>
</feature>
<keyword evidence="1" id="KW-0808">Transferase</keyword>
<dbReference type="PANTHER" id="PTHR24045">
    <property type="match status" value="1"/>
</dbReference>
<dbReference type="GO" id="GO:0005794">
    <property type="term" value="C:Golgi apparatus"/>
    <property type="evidence" value="ECO:0007669"/>
    <property type="project" value="TreeGrafter"/>
</dbReference>
<dbReference type="InterPro" id="IPR031357">
    <property type="entry name" value="Stealth_CR3"/>
</dbReference>
<proteinExistence type="predicted"/>
<dbReference type="InterPro" id="IPR047141">
    <property type="entry name" value="Stealth"/>
</dbReference>
<dbReference type="GO" id="GO:0046835">
    <property type="term" value="P:carbohydrate phosphorylation"/>
    <property type="evidence" value="ECO:0007669"/>
    <property type="project" value="TreeGrafter"/>
</dbReference>
<dbReference type="AlphaFoldDB" id="A0A2X0LMM5"/>
<feature type="region of interest" description="Disordered" evidence="2">
    <location>
        <begin position="323"/>
        <end position="361"/>
    </location>
</feature>
<evidence type="ECO:0000313" key="4">
    <source>
        <dbReference type="EMBL" id="SCZ92054.1"/>
    </source>
</evidence>
<dbReference type="Pfam" id="PF17102">
    <property type="entry name" value="Stealth_CR3"/>
    <property type="match status" value="1"/>
</dbReference>
<evidence type="ECO:0000313" key="5">
    <source>
        <dbReference type="Proteomes" id="UP000249723"/>
    </source>
</evidence>
<feature type="region of interest" description="Disordered" evidence="2">
    <location>
        <begin position="26"/>
        <end position="48"/>
    </location>
</feature>
<protein>
    <submittedName>
        <fullName evidence="4">BZ3500_MvSof-1268-A1-R1_Chr5-3g08306 protein</fullName>
    </submittedName>
</protein>
<organism evidence="4 5">
    <name type="scientific">Microbotryum saponariae</name>
    <dbReference type="NCBI Taxonomy" id="289078"/>
    <lineage>
        <taxon>Eukaryota</taxon>
        <taxon>Fungi</taxon>
        <taxon>Dikarya</taxon>
        <taxon>Basidiomycota</taxon>
        <taxon>Pucciniomycotina</taxon>
        <taxon>Microbotryomycetes</taxon>
        <taxon>Microbotryales</taxon>
        <taxon>Microbotryaceae</taxon>
        <taxon>Microbotryum</taxon>
    </lineage>
</organism>
<evidence type="ECO:0000256" key="1">
    <source>
        <dbReference type="ARBA" id="ARBA00022679"/>
    </source>
</evidence>
<keyword evidence="5" id="KW-1185">Reference proteome</keyword>
<sequence>MYSSTQAPESPPLAVTSMAAWAAGPRLPMPSTVSHDQRTPTSDCRTPRSACVSGSGLLSTPATSPHSFHDFSTTPDLEKGLYSPSYFHAQGRGGSPLYHHSTPSSSEEDLSSGSAKIPLLVHLSGLRGLASGSPKMSSTRSLRLTQYVRSRIGRCARLMVVAFAISLMIFTFQSRVRHLVAPETWQFGDSLLSDLHFDYNQSPAALNESRESAAEFLSIPRINDGVVPFSPNLYDPLLPPRPYQKAVAQKAFSSVCADIWVSTGELCQSAEDQWADQPLQMDALWTWVNGSNEDPSAAWRAKVSDEIGFGTGTKVVPAKPILDAPAPPDPMSQSMAGAPDRARGSRLPAEQQGAPERERVSRAKRAFGATVVRHFREHDELRHSIRSVVASFGASTLKHLHLVVNDEPSLTPDGEKILIGDYPNSTILSQVPQWVNLERVQLSGVEPSPNATFFDGRNDRPVLKLHPHTSLFKKMIAPSSLENPAKDFRARQAAALKWRESVTPNFNSLAVESQLANVPEDTSDTLLALCDDFFTMRPMTLSDIESPLTGPVIRLQRDLIVESSPPDHLKGDAEGEWRGLGFTNWLLDQRFGARPRPYLLHVAKAISVPMLREVQSVFMEEMTATAGARFRGKAPYEMQLWFLLHHYTIEKHREALASLDLTLRSMPFGRLWSFFVARSDSDQDDRYSLAERLALMSELDIEPAAAVAAVASSNALLPYTVATPFRHTLAVQMQPEHDYTGLPRALESRYSFSSKDGYAFFKPAPKSILPTMAQDWPRFDQRHSAQLDEDLGVPPRSSPCTIDDLSVCFPKNFLDAESNSTMSVDETFRRLAFEQPKCGDCFIVQLLAKSGELGLTKFLPDAVKQDEEDAEIPVEVIGGTDKKWHDVTSFRGDLKGFTQRQRAVSLIQRYSYTMADTSTRFHSMRSPLPLMRDLAALSRIRPALIALNDDVTGDPSMIDVILGTWFKKEFPVPTIWEMEEEQEPSDQVTNLDS</sequence>
<accession>A0A2X0LMM5</accession>